<dbReference type="Pfam" id="PF13855">
    <property type="entry name" value="LRR_8"/>
    <property type="match status" value="1"/>
</dbReference>
<dbReference type="AlphaFoldDB" id="A0AA38M7E7"/>
<dbReference type="PANTHER" id="PTHR45712">
    <property type="entry name" value="AGAP008170-PA"/>
    <property type="match status" value="1"/>
</dbReference>
<protein>
    <submittedName>
        <fullName evidence="3">Uncharacterized protein</fullName>
    </submittedName>
</protein>
<comment type="caution">
    <text evidence="3">The sequence shown here is derived from an EMBL/GenBank/DDBJ whole genome shotgun (WGS) entry which is preliminary data.</text>
</comment>
<reference evidence="3" key="1">
    <citation type="journal article" date="2023" name="G3 (Bethesda)">
        <title>Whole genome assemblies of Zophobas morio and Tenebrio molitor.</title>
        <authorList>
            <person name="Kaur S."/>
            <person name="Stinson S.A."/>
            <person name="diCenzo G.C."/>
        </authorList>
    </citation>
    <scope>NUCLEOTIDE SEQUENCE</scope>
    <source>
        <strain evidence="3">QUZm001</strain>
    </source>
</reference>
<dbReference type="EMBL" id="JALNTZ010000007">
    <property type="protein sequence ID" value="KAJ3645322.1"/>
    <property type="molecule type" value="Genomic_DNA"/>
</dbReference>
<sequence length="114" mass="13204">MNKEEGLELTLTLLLGYSEIEKIHPKTFDGLSIGYMDLSHNKLNELPGEIFTGTLAELMLNNNTLEHLPDSFFQQNNLKRLNIHDNPLKCGTLQKLKKFAEKNFVIMEYDNRYC</sequence>
<dbReference type="InterPro" id="IPR001611">
    <property type="entry name" value="Leu-rich_rpt"/>
</dbReference>
<keyword evidence="1" id="KW-0433">Leucine-rich repeat</keyword>
<dbReference type="InterPro" id="IPR032675">
    <property type="entry name" value="LRR_dom_sf"/>
</dbReference>
<accession>A0AA38M7E7</accession>
<keyword evidence="2" id="KW-0677">Repeat</keyword>
<evidence type="ECO:0000256" key="2">
    <source>
        <dbReference type="ARBA" id="ARBA00022737"/>
    </source>
</evidence>
<dbReference type="Gene3D" id="3.80.10.10">
    <property type="entry name" value="Ribonuclease Inhibitor"/>
    <property type="match status" value="1"/>
</dbReference>
<evidence type="ECO:0000313" key="4">
    <source>
        <dbReference type="Proteomes" id="UP001168821"/>
    </source>
</evidence>
<dbReference type="PANTHER" id="PTHR45712:SF22">
    <property type="entry name" value="INSULIN-LIKE GROWTH FACTOR-BINDING PROTEIN COMPLEX ACID LABILE SUBUNIT"/>
    <property type="match status" value="1"/>
</dbReference>
<dbReference type="SUPFAM" id="SSF52058">
    <property type="entry name" value="L domain-like"/>
    <property type="match status" value="1"/>
</dbReference>
<dbReference type="Proteomes" id="UP001168821">
    <property type="component" value="Unassembled WGS sequence"/>
</dbReference>
<name>A0AA38M7E7_9CUCU</name>
<proteinExistence type="predicted"/>
<organism evidence="3 4">
    <name type="scientific">Zophobas morio</name>
    <dbReference type="NCBI Taxonomy" id="2755281"/>
    <lineage>
        <taxon>Eukaryota</taxon>
        <taxon>Metazoa</taxon>
        <taxon>Ecdysozoa</taxon>
        <taxon>Arthropoda</taxon>
        <taxon>Hexapoda</taxon>
        <taxon>Insecta</taxon>
        <taxon>Pterygota</taxon>
        <taxon>Neoptera</taxon>
        <taxon>Endopterygota</taxon>
        <taxon>Coleoptera</taxon>
        <taxon>Polyphaga</taxon>
        <taxon>Cucujiformia</taxon>
        <taxon>Tenebrionidae</taxon>
        <taxon>Zophobas</taxon>
    </lineage>
</organism>
<evidence type="ECO:0000256" key="1">
    <source>
        <dbReference type="ARBA" id="ARBA00022614"/>
    </source>
</evidence>
<evidence type="ECO:0000313" key="3">
    <source>
        <dbReference type="EMBL" id="KAJ3645322.1"/>
    </source>
</evidence>
<dbReference type="InterPro" id="IPR050333">
    <property type="entry name" value="SLRP"/>
</dbReference>
<gene>
    <name evidence="3" type="ORF">Zmor_022988</name>
</gene>
<keyword evidence="4" id="KW-1185">Reference proteome</keyword>